<organism evidence="2 3">
    <name type="scientific">Byssochlamys spectabilis</name>
    <name type="common">Paecilomyces variotii</name>
    <dbReference type="NCBI Taxonomy" id="264951"/>
    <lineage>
        <taxon>Eukaryota</taxon>
        <taxon>Fungi</taxon>
        <taxon>Dikarya</taxon>
        <taxon>Ascomycota</taxon>
        <taxon>Pezizomycotina</taxon>
        <taxon>Eurotiomycetes</taxon>
        <taxon>Eurotiomycetidae</taxon>
        <taxon>Eurotiales</taxon>
        <taxon>Thermoascaceae</taxon>
        <taxon>Paecilomyces</taxon>
    </lineage>
</organism>
<dbReference type="RefSeq" id="XP_028483164.1">
    <property type="nucleotide sequence ID" value="XM_028627423.1"/>
</dbReference>
<evidence type="ECO:0000313" key="2">
    <source>
        <dbReference type="EMBL" id="RWQ93519.1"/>
    </source>
</evidence>
<gene>
    <name evidence="2" type="ORF">C8Q69DRAFT_326573</name>
</gene>
<evidence type="ECO:0000259" key="1">
    <source>
        <dbReference type="Pfam" id="PF01636"/>
    </source>
</evidence>
<dbReference type="GeneID" id="39596700"/>
<dbReference type="SUPFAM" id="SSF56112">
    <property type="entry name" value="Protein kinase-like (PK-like)"/>
    <property type="match status" value="1"/>
</dbReference>
<dbReference type="InterPro" id="IPR002575">
    <property type="entry name" value="Aminoglycoside_PTrfase"/>
</dbReference>
<sequence length="284" mass="32312">MSSHEFSNPTLIHLCRSCPESQFIGGSKYGNRVIKISDDLVVKFGPGVSSHEAMNQMKALELVDSSIVQVPRVHRFFTDNSGWGYILMDYIEGRMIDSVSEHHVEIIANILRHFRSITRNLPGSLSGGPSTGILWPDTNDLTITNVSQIEEWFNSRLFEGQGQVTFQPCDLVLCHLDIAPRNIIWKDDNSICLLDWASAGFYPRILEHISQCIKEEAFNTRVLHAMDPISKLEMEQKERICQAIYNNQKFLFRRIDPDEEALYKGPSDRIFPLPPPPTIGLLQI</sequence>
<proteinExistence type="predicted"/>
<dbReference type="VEuPathDB" id="FungiDB:C8Q69DRAFT_326573"/>
<dbReference type="GO" id="GO:0016301">
    <property type="term" value="F:kinase activity"/>
    <property type="evidence" value="ECO:0007669"/>
    <property type="project" value="UniProtKB-KW"/>
</dbReference>
<accession>A0A443HNX0</accession>
<dbReference type="PANTHER" id="PTHR21310">
    <property type="entry name" value="AMINOGLYCOSIDE PHOSPHOTRANSFERASE-RELATED-RELATED"/>
    <property type="match status" value="1"/>
</dbReference>
<name>A0A443HNX0_BYSSP</name>
<dbReference type="Proteomes" id="UP000283841">
    <property type="component" value="Unassembled WGS sequence"/>
</dbReference>
<dbReference type="STRING" id="264951.A0A443HNX0"/>
<reference evidence="2 3" key="1">
    <citation type="journal article" date="2018" name="Front. Microbiol.">
        <title>Genomic and genetic insights into a cosmopolitan fungus, Paecilomyces variotii (Eurotiales).</title>
        <authorList>
            <person name="Urquhart A.S."/>
            <person name="Mondo S.J."/>
            <person name="Makela M.R."/>
            <person name="Hane J.K."/>
            <person name="Wiebenga A."/>
            <person name="He G."/>
            <person name="Mihaltcheva S."/>
            <person name="Pangilinan J."/>
            <person name="Lipzen A."/>
            <person name="Barry K."/>
            <person name="de Vries R.P."/>
            <person name="Grigoriev I.V."/>
            <person name="Idnurm A."/>
        </authorList>
    </citation>
    <scope>NUCLEOTIDE SEQUENCE [LARGE SCALE GENOMIC DNA]</scope>
    <source>
        <strain evidence="2 3">CBS 101075</strain>
    </source>
</reference>
<dbReference type="InterPro" id="IPR011009">
    <property type="entry name" value="Kinase-like_dom_sf"/>
</dbReference>
<dbReference type="Pfam" id="PF01636">
    <property type="entry name" value="APH"/>
    <property type="match status" value="1"/>
</dbReference>
<keyword evidence="2" id="KW-0808">Transferase</keyword>
<keyword evidence="2" id="KW-0418">Kinase</keyword>
<protein>
    <submittedName>
        <fullName evidence="2">Kinase-like domain-containing protein</fullName>
    </submittedName>
</protein>
<dbReference type="Gene3D" id="3.90.1200.10">
    <property type="match status" value="1"/>
</dbReference>
<dbReference type="EMBL" id="RCNU01000009">
    <property type="protein sequence ID" value="RWQ93519.1"/>
    <property type="molecule type" value="Genomic_DNA"/>
</dbReference>
<dbReference type="InterPro" id="IPR051678">
    <property type="entry name" value="AGP_Transferase"/>
</dbReference>
<dbReference type="AlphaFoldDB" id="A0A443HNX0"/>
<comment type="caution">
    <text evidence="2">The sequence shown here is derived from an EMBL/GenBank/DDBJ whole genome shotgun (WGS) entry which is preliminary data.</text>
</comment>
<dbReference type="PANTHER" id="PTHR21310:SF39">
    <property type="entry name" value="AMINOGLYCOSIDE PHOSPHOTRANSFERASE DOMAIN-CONTAINING PROTEIN"/>
    <property type="match status" value="1"/>
</dbReference>
<evidence type="ECO:0000313" key="3">
    <source>
        <dbReference type="Proteomes" id="UP000283841"/>
    </source>
</evidence>
<feature type="domain" description="Aminoglycoside phosphotransferase" evidence="1">
    <location>
        <begin position="27"/>
        <end position="207"/>
    </location>
</feature>
<keyword evidence="3" id="KW-1185">Reference proteome</keyword>